<comment type="caution">
    <text evidence="5">The sequence shown here is derived from an EMBL/GenBank/DDBJ whole genome shotgun (WGS) entry which is preliminary data.</text>
</comment>
<evidence type="ECO:0000313" key="5">
    <source>
        <dbReference type="EMBL" id="CAK7221156.1"/>
    </source>
</evidence>
<feature type="region of interest" description="Disordered" evidence="1">
    <location>
        <begin position="60"/>
        <end position="84"/>
    </location>
</feature>
<dbReference type="Pfam" id="PF26140">
    <property type="entry name" value="HEAT_URB1"/>
    <property type="match status" value="1"/>
</dbReference>
<dbReference type="InterPro" id="IPR011989">
    <property type="entry name" value="ARM-like"/>
</dbReference>
<evidence type="ECO:0000256" key="1">
    <source>
        <dbReference type="SAM" id="MobiDB-lite"/>
    </source>
</evidence>
<gene>
    <name evidence="5" type="ORF">SCUCBS95973_004401</name>
</gene>
<feature type="domain" description="URB1 central HEAT repeat" evidence="4">
    <location>
        <begin position="648"/>
        <end position="842"/>
    </location>
</feature>
<feature type="domain" description="URB1 C-terminal" evidence="3">
    <location>
        <begin position="929"/>
        <end position="1126"/>
    </location>
</feature>
<feature type="domain" description="URB1 N-terminal" evidence="2">
    <location>
        <begin position="86"/>
        <end position="457"/>
    </location>
</feature>
<reference evidence="5 6" key="1">
    <citation type="submission" date="2024-01" db="EMBL/GenBank/DDBJ databases">
        <authorList>
            <person name="Allen C."/>
            <person name="Tagirdzhanova G."/>
        </authorList>
    </citation>
    <scope>NUCLEOTIDE SEQUENCE [LARGE SCALE GENOMIC DNA]</scope>
</reference>
<dbReference type="InterPro" id="IPR016024">
    <property type="entry name" value="ARM-type_fold"/>
</dbReference>
<sequence length="1206" mass="133997">MAKRRSHALDGEAARKRPRVVHEAPTFEEIRSARQSFKLLLDKLNDPEQHNPEDAALLRSYLDSSRPRTDNADDDGGEAETDPLYLPDIMDTWEYASKMNNENVMSAVPVVLALLIRYLSHLLEMAPVCLGVCRTLLRRRQLELIARNLSAEKNKEFVISPTLRMLREAIAFDGGAIARPLFRARNHAYRSLARNMSLKYFGDGMEDARRTSVRTNAVRFFLASLTFLHPEAKAELLSQREMVNSLTKTIKDDPPHLVHDILSTLREHVLKDKKLPRSARIKTFNSSTLIRLASLYTYGHDSGSTSASASTKITNKLSVSDTAHQLLLHVCTSSSVGVLREQAGYYPQGVEPNAGAAPPPTTTTTTTTTTCEADDEDLRLDAGLDRIVWMDKFVNEVPVFNFALSDLIPNLRPWSSTRQSELLISIFQAAPELVAWYYVERKNFTFEPKISATWVGYAALLFNTILVDIPAYFGHKSTYARVPPPTSVALDNILPRPLSQKTMSRCLTHRSKLIPFFAVRLLVVAMEKLRLALRMHREAAQKHPLELLWKQSERRFVDEFCRRCPPMKDVINAYRNAAEDDLLFREAVSRVLRLYYEVVPQVALNAKFDVSLHLFAAIRQADEHQGSAEDKTVKLMELENLLAIAGYSPGMQWFSKAKGLAASPFAALLKVYVEATGDLALDKIREVLDFVAREQQLILAVPTDRGRASVGLTALVDSLKAATAEAGAEKQSLLTDPVWAVVDNCIVRCANGPIKYIEMMHELTAELPAAADGGALTFDPITMAIAEQLRFATDVANDEALDRLALFMRQYLQRCRGDKASLALILNKVLAAFSKESTAKSQLARVLSKRPFGAAADFSSASKVDGVAITKSVVTEKNTEDSSSSLLDARSLEDLLGLDSIRVFDSSALSKWSTRPADELVEEGHATAVIGLLTSADSSVRRQALVNLTNMAARIRESTYDEKDQVWLLLSELVESAKAWMTDAETAGLPVPSHLVSFAMHALDVLRNPLHCLYAKVNTFLTAGPVWRPRAFPLVHDIVHNGPSETTDTYYAEISWLLVYLLDSLRTPADIDSFRSRRLFESLVSIASNPYMRASLRRQILRILCRVSEIEGGSTTLITRSGIVSWLTALNATTTSSRGAGQAKRSSTAAERVAGTKDGAEGQNDDEEEARVIQALLKRLWDTCDQDRVENWSMHGVPESIESIVG</sequence>
<feature type="region of interest" description="Disordered" evidence="1">
    <location>
        <begin position="1137"/>
        <end position="1168"/>
    </location>
</feature>
<accession>A0ABP0BNS0</accession>
<protein>
    <recommendedName>
        <fullName evidence="7">Ribosome biogenesis protein Urb1</fullName>
    </recommendedName>
</protein>
<name>A0ABP0BNS0_9PEZI</name>
<evidence type="ECO:0000259" key="2">
    <source>
        <dbReference type="Pfam" id="PF11707"/>
    </source>
</evidence>
<dbReference type="InterPro" id="IPR021714">
    <property type="entry name" value="URB1_N"/>
</dbReference>
<feature type="region of interest" description="Disordered" evidence="1">
    <location>
        <begin position="350"/>
        <end position="369"/>
    </location>
</feature>
<organism evidence="5 6">
    <name type="scientific">Sporothrix curviconia</name>
    <dbReference type="NCBI Taxonomy" id="1260050"/>
    <lineage>
        <taxon>Eukaryota</taxon>
        <taxon>Fungi</taxon>
        <taxon>Dikarya</taxon>
        <taxon>Ascomycota</taxon>
        <taxon>Pezizomycotina</taxon>
        <taxon>Sordariomycetes</taxon>
        <taxon>Sordariomycetidae</taxon>
        <taxon>Ophiostomatales</taxon>
        <taxon>Ophiostomataceae</taxon>
        <taxon>Sporothrix</taxon>
    </lineage>
</organism>
<evidence type="ECO:0000259" key="3">
    <source>
        <dbReference type="Pfam" id="PF16201"/>
    </source>
</evidence>
<dbReference type="PANTHER" id="PTHR13500">
    <property type="entry name" value="NUCLEOLAR PRERIBOSOMAL-ASSOCIATED PROTEIN 1"/>
    <property type="match status" value="1"/>
</dbReference>
<dbReference type="InterPro" id="IPR059018">
    <property type="entry name" value="HEAT_URB1"/>
</dbReference>
<dbReference type="InterPro" id="IPR032436">
    <property type="entry name" value="URB1_C"/>
</dbReference>
<dbReference type="Pfam" id="PF11707">
    <property type="entry name" value="Npa1"/>
    <property type="match status" value="1"/>
</dbReference>
<feature type="region of interest" description="Disordered" evidence="1">
    <location>
        <begin position="1"/>
        <end position="25"/>
    </location>
</feature>
<dbReference type="PANTHER" id="PTHR13500:SF0">
    <property type="entry name" value="NUCLEOLAR PRE-RIBOSOMAL-ASSOCIATED PROTEIN 1"/>
    <property type="match status" value="1"/>
</dbReference>
<evidence type="ECO:0000259" key="4">
    <source>
        <dbReference type="Pfam" id="PF26140"/>
    </source>
</evidence>
<proteinExistence type="predicted"/>
<feature type="compositionally biased region" description="Polar residues" evidence="1">
    <location>
        <begin position="1137"/>
        <end position="1149"/>
    </location>
</feature>
<dbReference type="Proteomes" id="UP001642405">
    <property type="component" value="Unassembled WGS sequence"/>
</dbReference>
<dbReference type="Pfam" id="PF16201">
    <property type="entry name" value="NopRA1"/>
    <property type="match status" value="1"/>
</dbReference>
<feature type="compositionally biased region" description="Acidic residues" evidence="1">
    <location>
        <begin position="72"/>
        <end position="81"/>
    </location>
</feature>
<evidence type="ECO:0000313" key="6">
    <source>
        <dbReference type="Proteomes" id="UP001642405"/>
    </source>
</evidence>
<dbReference type="EMBL" id="CAWUHB010000021">
    <property type="protein sequence ID" value="CAK7221156.1"/>
    <property type="molecule type" value="Genomic_DNA"/>
</dbReference>
<evidence type="ECO:0008006" key="7">
    <source>
        <dbReference type="Google" id="ProtNLM"/>
    </source>
</evidence>
<dbReference type="Gene3D" id="1.25.10.10">
    <property type="entry name" value="Leucine-rich Repeat Variant"/>
    <property type="match status" value="1"/>
</dbReference>
<dbReference type="SUPFAM" id="SSF48371">
    <property type="entry name" value="ARM repeat"/>
    <property type="match status" value="1"/>
</dbReference>
<keyword evidence="6" id="KW-1185">Reference proteome</keyword>
<dbReference type="InterPro" id="IPR039844">
    <property type="entry name" value="URB1"/>
</dbReference>